<evidence type="ECO:0000256" key="1">
    <source>
        <dbReference type="SAM" id="Phobius"/>
    </source>
</evidence>
<feature type="transmembrane region" description="Helical" evidence="1">
    <location>
        <begin position="57"/>
        <end position="79"/>
    </location>
</feature>
<dbReference type="Gramene" id="AET2Gv20570100.8">
    <property type="protein sequence ID" value="AET2Gv20570100.8"/>
    <property type="gene ID" value="AET2Gv20570100"/>
</dbReference>
<name>A0A453BMX7_AEGTS</name>
<dbReference type="AlphaFoldDB" id="A0A453BMX7"/>
<reference evidence="2" key="5">
    <citation type="journal article" date="2021" name="G3 (Bethesda)">
        <title>Aegilops tauschii genome assembly Aet v5.0 features greater sequence contiguity and improved annotation.</title>
        <authorList>
            <person name="Wang L."/>
            <person name="Zhu T."/>
            <person name="Rodriguez J.C."/>
            <person name="Deal K.R."/>
            <person name="Dubcovsky J."/>
            <person name="McGuire P.E."/>
            <person name="Lux T."/>
            <person name="Spannagl M."/>
            <person name="Mayer K.F.X."/>
            <person name="Baldrich P."/>
            <person name="Meyers B.C."/>
            <person name="Huo N."/>
            <person name="Gu Y.Q."/>
            <person name="Zhou H."/>
            <person name="Devos K.M."/>
            <person name="Bennetzen J.L."/>
            <person name="Unver T."/>
            <person name="Budak H."/>
            <person name="Gulick P.J."/>
            <person name="Galiba G."/>
            <person name="Kalapos B."/>
            <person name="Nelson D.R."/>
            <person name="Li P."/>
            <person name="You F.M."/>
            <person name="Luo M.C."/>
            <person name="Dvorak J."/>
        </authorList>
    </citation>
    <scope>NUCLEOTIDE SEQUENCE [LARGE SCALE GENOMIC DNA]</scope>
    <source>
        <strain evidence="2">cv. AL8/78</strain>
    </source>
</reference>
<keyword evidence="1" id="KW-0472">Membrane</keyword>
<keyword evidence="1" id="KW-0812">Transmembrane</keyword>
<protein>
    <submittedName>
        <fullName evidence="2">Uncharacterized protein</fullName>
    </submittedName>
</protein>
<reference evidence="3" key="1">
    <citation type="journal article" date="2014" name="Science">
        <title>Ancient hybridizations among the ancestral genomes of bread wheat.</title>
        <authorList>
            <consortium name="International Wheat Genome Sequencing Consortium,"/>
            <person name="Marcussen T."/>
            <person name="Sandve S.R."/>
            <person name="Heier L."/>
            <person name="Spannagl M."/>
            <person name="Pfeifer M."/>
            <person name="Jakobsen K.S."/>
            <person name="Wulff B.B."/>
            <person name="Steuernagel B."/>
            <person name="Mayer K.F."/>
            <person name="Olsen O.A."/>
        </authorList>
    </citation>
    <scope>NUCLEOTIDE SEQUENCE [LARGE SCALE GENOMIC DNA]</scope>
    <source>
        <strain evidence="3">cv. AL8/78</strain>
    </source>
</reference>
<organism evidence="2 3">
    <name type="scientific">Aegilops tauschii subsp. strangulata</name>
    <name type="common">Goatgrass</name>
    <dbReference type="NCBI Taxonomy" id="200361"/>
    <lineage>
        <taxon>Eukaryota</taxon>
        <taxon>Viridiplantae</taxon>
        <taxon>Streptophyta</taxon>
        <taxon>Embryophyta</taxon>
        <taxon>Tracheophyta</taxon>
        <taxon>Spermatophyta</taxon>
        <taxon>Magnoliopsida</taxon>
        <taxon>Liliopsida</taxon>
        <taxon>Poales</taxon>
        <taxon>Poaceae</taxon>
        <taxon>BOP clade</taxon>
        <taxon>Pooideae</taxon>
        <taxon>Triticodae</taxon>
        <taxon>Triticeae</taxon>
        <taxon>Triticinae</taxon>
        <taxon>Aegilops</taxon>
    </lineage>
</organism>
<dbReference type="EnsemblPlants" id="AET2Gv20570100.8">
    <property type="protein sequence ID" value="AET2Gv20570100.8"/>
    <property type="gene ID" value="AET2Gv20570100"/>
</dbReference>
<evidence type="ECO:0000313" key="3">
    <source>
        <dbReference type="Proteomes" id="UP000015105"/>
    </source>
</evidence>
<sequence>DFCCFSARVEEHEDDLCCVSDHASAQSFPSCVLSAVCRWLGWLTGATKVCNAKSTMLWWFLLFCTYVRNFFCNFTRTCLRSIYLYFIKR</sequence>
<keyword evidence="3" id="KW-1185">Reference proteome</keyword>
<dbReference type="Proteomes" id="UP000015105">
    <property type="component" value="Chromosome 2D"/>
</dbReference>
<accession>A0A453BMX7</accession>
<proteinExistence type="predicted"/>
<reference evidence="2" key="4">
    <citation type="submission" date="2019-03" db="UniProtKB">
        <authorList>
            <consortium name="EnsemblPlants"/>
        </authorList>
    </citation>
    <scope>IDENTIFICATION</scope>
</reference>
<reference evidence="3" key="2">
    <citation type="journal article" date="2017" name="Nat. Plants">
        <title>The Aegilops tauschii genome reveals multiple impacts of transposons.</title>
        <authorList>
            <person name="Zhao G."/>
            <person name="Zou C."/>
            <person name="Li K."/>
            <person name="Wang K."/>
            <person name="Li T."/>
            <person name="Gao L."/>
            <person name="Zhang X."/>
            <person name="Wang H."/>
            <person name="Yang Z."/>
            <person name="Liu X."/>
            <person name="Jiang W."/>
            <person name="Mao L."/>
            <person name="Kong X."/>
            <person name="Jiao Y."/>
            <person name="Jia J."/>
        </authorList>
    </citation>
    <scope>NUCLEOTIDE SEQUENCE [LARGE SCALE GENOMIC DNA]</scope>
    <source>
        <strain evidence="3">cv. AL8/78</strain>
    </source>
</reference>
<evidence type="ECO:0000313" key="2">
    <source>
        <dbReference type="EnsemblPlants" id="AET2Gv20570100.8"/>
    </source>
</evidence>
<keyword evidence="1" id="KW-1133">Transmembrane helix</keyword>
<reference evidence="2" key="3">
    <citation type="journal article" date="2017" name="Nature">
        <title>Genome sequence of the progenitor of the wheat D genome Aegilops tauschii.</title>
        <authorList>
            <person name="Luo M.C."/>
            <person name="Gu Y.Q."/>
            <person name="Puiu D."/>
            <person name="Wang H."/>
            <person name="Twardziok S.O."/>
            <person name="Deal K.R."/>
            <person name="Huo N."/>
            <person name="Zhu T."/>
            <person name="Wang L."/>
            <person name="Wang Y."/>
            <person name="McGuire P.E."/>
            <person name="Liu S."/>
            <person name="Long H."/>
            <person name="Ramasamy R.K."/>
            <person name="Rodriguez J.C."/>
            <person name="Van S.L."/>
            <person name="Yuan L."/>
            <person name="Wang Z."/>
            <person name="Xia Z."/>
            <person name="Xiao L."/>
            <person name="Anderson O.D."/>
            <person name="Ouyang S."/>
            <person name="Liang Y."/>
            <person name="Zimin A.V."/>
            <person name="Pertea G."/>
            <person name="Qi P."/>
            <person name="Bennetzen J.L."/>
            <person name="Dai X."/>
            <person name="Dawson M.W."/>
            <person name="Muller H.G."/>
            <person name="Kugler K."/>
            <person name="Rivarola-Duarte L."/>
            <person name="Spannagl M."/>
            <person name="Mayer K.F.X."/>
            <person name="Lu F.H."/>
            <person name="Bevan M.W."/>
            <person name="Leroy P."/>
            <person name="Li P."/>
            <person name="You F.M."/>
            <person name="Sun Q."/>
            <person name="Liu Z."/>
            <person name="Lyons E."/>
            <person name="Wicker T."/>
            <person name="Salzberg S.L."/>
            <person name="Devos K.M."/>
            <person name="Dvorak J."/>
        </authorList>
    </citation>
    <scope>NUCLEOTIDE SEQUENCE [LARGE SCALE GENOMIC DNA]</scope>
    <source>
        <strain evidence="2">cv. AL8/78</strain>
    </source>
</reference>